<evidence type="ECO:0000313" key="2">
    <source>
        <dbReference type="EMBL" id="CAA9308095.1"/>
    </source>
</evidence>
<sequence>MTASATRHLDRRLAQHSEQQRLVLGAGTYRLFAQPLGHVADADPDPIDHRMRHLPTTVLSTTLTAPLAWPDATVDRRRGRGRRSSEGAVGRAPALPRQPGAARGGTRRPCPGEVAGTCETPGPLLRAVSARGLRRLDLSFWTLPRESAPARIRAPLVS</sequence>
<name>A0A6J4KJU1_9ACTN</name>
<organism evidence="2">
    <name type="scientific">uncultured Frankineae bacterium</name>
    <dbReference type="NCBI Taxonomy" id="437475"/>
    <lineage>
        <taxon>Bacteria</taxon>
        <taxon>Bacillati</taxon>
        <taxon>Actinomycetota</taxon>
        <taxon>Actinomycetes</taxon>
        <taxon>Frankiales</taxon>
        <taxon>environmental samples</taxon>
    </lineage>
</organism>
<reference evidence="2" key="1">
    <citation type="submission" date="2020-02" db="EMBL/GenBank/DDBJ databases">
        <authorList>
            <person name="Meier V. D."/>
        </authorList>
    </citation>
    <scope>NUCLEOTIDE SEQUENCE</scope>
    <source>
        <strain evidence="2">AVDCRST_MAG07</strain>
    </source>
</reference>
<gene>
    <name evidence="2" type="ORF">AVDCRST_MAG07-244</name>
</gene>
<accession>A0A6J4KJU1</accession>
<evidence type="ECO:0000256" key="1">
    <source>
        <dbReference type="SAM" id="MobiDB-lite"/>
    </source>
</evidence>
<feature type="region of interest" description="Disordered" evidence="1">
    <location>
        <begin position="70"/>
        <end position="121"/>
    </location>
</feature>
<proteinExistence type="predicted"/>
<dbReference type="AlphaFoldDB" id="A0A6J4KJU1"/>
<dbReference type="EMBL" id="CADCUB010000017">
    <property type="protein sequence ID" value="CAA9308095.1"/>
    <property type="molecule type" value="Genomic_DNA"/>
</dbReference>
<protein>
    <submittedName>
        <fullName evidence="2">Uncharacterized protein</fullName>
    </submittedName>
</protein>